<dbReference type="PANTHER" id="PTHR30466:SF1">
    <property type="entry name" value="FMN REDUCTASE (NADH) RUTF"/>
    <property type="match status" value="1"/>
</dbReference>
<dbReference type="SMART" id="SM00903">
    <property type="entry name" value="Flavin_Reduct"/>
    <property type="match status" value="1"/>
</dbReference>
<dbReference type="Proteomes" id="UP001500751">
    <property type="component" value="Unassembled WGS sequence"/>
</dbReference>
<name>A0ABN2USQ9_9ACTN</name>
<dbReference type="PANTHER" id="PTHR30466">
    <property type="entry name" value="FLAVIN REDUCTASE"/>
    <property type="match status" value="1"/>
</dbReference>
<organism evidence="3 4">
    <name type="scientific">Catenulispora yoronensis</name>
    <dbReference type="NCBI Taxonomy" id="450799"/>
    <lineage>
        <taxon>Bacteria</taxon>
        <taxon>Bacillati</taxon>
        <taxon>Actinomycetota</taxon>
        <taxon>Actinomycetes</taxon>
        <taxon>Catenulisporales</taxon>
        <taxon>Catenulisporaceae</taxon>
        <taxon>Catenulispora</taxon>
    </lineage>
</organism>
<sequence>MTAPGVRHTLPLPAPAPARQTTSAEFRSVMATLPTGVAIVTVTGADGRPYGMTCSTVSSVAVAPPTLLVCLRSASPTCQAVLARGGFTVNLLHRGAQSAAELFASGAPDRFDRIGWDTAPDGAGPQLTEHAHAVLDCDLARSLEVADHHVVIGTVRASRRLGSEPPLLYGFRRYSAWQDPGHRAG</sequence>
<comment type="caution">
    <text evidence="3">The sequence shown here is derived from an EMBL/GenBank/DDBJ whole genome shotgun (WGS) entry which is preliminary data.</text>
</comment>
<dbReference type="InterPro" id="IPR050268">
    <property type="entry name" value="NADH-dep_flavin_reductase"/>
</dbReference>
<dbReference type="InterPro" id="IPR012349">
    <property type="entry name" value="Split_barrel_FMN-bd"/>
</dbReference>
<dbReference type="Pfam" id="PF01613">
    <property type="entry name" value="Flavin_Reduct"/>
    <property type="match status" value="1"/>
</dbReference>
<keyword evidence="4" id="KW-1185">Reference proteome</keyword>
<proteinExistence type="predicted"/>
<dbReference type="EMBL" id="BAAAQN010000034">
    <property type="protein sequence ID" value="GAA2042873.1"/>
    <property type="molecule type" value="Genomic_DNA"/>
</dbReference>
<evidence type="ECO:0000313" key="3">
    <source>
        <dbReference type="EMBL" id="GAA2042873.1"/>
    </source>
</evidence>
<evidence type="ECO:0000256" key="1">
    <source>
        <dbReference type="ARBA" id="ARBA00023002"/>
    </source>
</evidence>
<dbReference type="Gene3D" id="2.30.110.10">
    <property type="entry name" value="Electron Transport, Fmn-binding Protein, Chain A"/>
    <property type="match status" value="1"/>
</dbReference>
<dbReference type="InterPro" id="IPR002563">
    <property type="entry name" value="Flavin_Rdtase-like_dom"/>
</dbReference>
<reference evidence="3 4" key="1">
    <citation type="journal article" date="2019" name="Int. J. Syst. Evol. Microbiol.">
        <title>The Global Catalogue of Microorganisms (GCM) 10K type strain sequencing project: providing services to taxonomists for standard genome sequencing and annotation.</title>
        <authorList>
            <consortium name="The Broad Institute Genomics Platform"/>
            <consortium name="The Broad Institute Genome Sequencing Center for Infectious Disease"/>
            <person name="Wu L."/>
            <person name="Ma J."/>
        </authorList>
    </citation>
    <scope>NUCLEOTIDE SEQUENCE [LARGE SCALE GENOMIC DNA]</scope>
    <source>
        <strain evidence="3 4">JCM 16014</strain>
    </source>
</reference>
<keyword evidence="1" id="KW-0560">Oxidoreductase</keyword>
<feature type="domain" description="Flavin reductase like" evidence="2">
    <location>
        <begin position="30"/>
        <end position="176"/>
    </location>
</feature>
<evidence type="ECO:0000313" key="4">
    <source>
        <dbReference type="Proteomes" id="UP001500751"/>
    </source>
</evidence>
<dbReference type="SUPFAM" id="SSF50475">
    <property type="entry name" value="FMN-binding split barrel"/>
    <property type="match status" value="1"/>
</dbReference>
<accession>A0ABN2USQ9</accession>
<evidence type="ECO:0000259" key="2">
    <source>
        <dbReference type="SMART" id="SM00903"/>
    </source>
</evidence>
<gene>
    <name evidence="3" type="primary">rutF</name>
    <name evidence="3" type="ORF">GCM10009839_52290</name>
</gene>
<protein>
    <submittedName>
        <fullName evidence="3">Pyrimidine utilization flavin reductase protein F</fullName>
    </submittedName>
</protein>